<feature type="compositionally biased region" description="Low complexity" evidence="12">
    <location>
        <begin position="322"/>
        <end position="333"/>
    </location>
</feature>
<evidence type="ECO:0000256" key="2">
    <source>
        <dbReference type="ARBA" id="ARBA00022527"/>
    </source>
</evidence>
<comment type="subunit">
    <text evidence="1">Monomer.</text>
</comment>
<comment type="similarity">
    <text evidence="11">Belongs to the protein kinase superfamily. Ser/Thr protein kinase family. Aurora subfamily.</text>
</comment>
<feature type="compositionally biased region" description="Polar residues" evidence="12">
    <location>
        <begin position="511"/>
        <end position="525"/>
    </location>
</feature>
<feature type="cross-link" description="Glycyl lysine isopeptide (Lys-Gly) (interchain with G-Cter in SUMO2)" evidence="9">
    <location>
        <position position="144"/>
    </location>
</feature>
<feature type="compositionally biased region" description="Polar residues" evidence="12">
    <location>
        <begin position="1099"/>
        <end position="1108"/>
    </location>
</feature>
<proteinExistence type="inferred from homology"/>
<feature type="binding site" evidence="8">
    <location>
        <begin position="146"/>
        <end position="147"/>
    </location>
    <ligand>
        <name>ATP</name>
        <dbReference type="ChEBI" id="CHEBI:30616"/>
    </ligand>
</feature>
<evidence type="ECO:0000256" key="1">
    <source>
        <dbReference type="ARBA" id="ARBA00011245"/>
    </source>
</evidence>
<keyword evidence="2 11" id="KW-0723">Serine/threonine-protein kinase</keyword>
<evidence type="ECO:0000256" key="10">
    <source>
        <dbReference type="PROSITE-ProRule" id="PRU10141"/>
    </source>
</evidence>
<feature type="compositionally biased region" description="Basic and acidic residues" evidence="12">
    <location>
        <begin position="1019"/>
        <end position="1037"/>
    </location>
</feature>
<evidence type="ECO:0000256" key="7">
    <source>
        <dbReference type="PIRSR" id="PIRSR630616-1"/>
    </source>
</evidence>
<feature type="compositionally biased region" description="Low complexity" evidence="12">
    <location>
        <begin position="343"/>
        <end position="371"/>
    </location>
</feature>
<comment type="catalytic activity">
    <reaction evidence="11">
        <text>L-threonyl-[protein] + ATP = O-phospho-L-threonyl-[protein] + ADP + H(+)</text>
        <dbReference type="Rhea" id="RHEA:46608"/>
        <dbReference type="Rhea" id="RHEA-COMP:11060"/>
        <dbReference type="Rhea" id="RHEA-COMP:11605"/>
        <dbReference type="ChEBI" id="CHEBI:15378"/>
        <dbReference type="ChEBI" id="CHEBI:30013"/>
        <dbReference type="ChEBI" id="CHEBI:30616"/>
        <dbReference type="ChEBI" id="CHEBI:61977"/>
        <dbReference type="ChEBI" id="CHEBI:456216"/>
        <dbReference type="EC" id="2.7.11.1"/>
    </reaction>
</comment>
<evidence type="ECO:0000259" key="13">
    <source>
        <dbReference type="PROSITE" id="PS50011"/>
    </source>
</evidence>
<feature type="compositionally biased region" description="Acidic residues" evidence="12">
    <location>
        <begin position="1057"/>
        <end position="1067"/>
    </location>
</feature>
<dbReference type="InterPro" id="IPR008271">
    <property type="entry name" value="Ser/Thr_kinase_AS"/>
</dbReference>
<feature type="compositionally biased region" description="Polar residues" evidence="12">
    <location>
        <begin position="454"/>
        <end position="469"/>
    </location>
</feature>
<keyword evidence="5 11" id="KW-0418">Kinase</keyword>
<accession>A0A8S1Y1Z6</accession>
<dbReference type="GO" id="GO:0004674">
    <property type="term" value="F:protein serine/threonine kinase activity"/>
    <property type="evidence" value="ECO:0007669"/>
    <property type="project" value="UniProtKB-KW"/>
</dbReference>
<evidence type="ECO:0000256" key="3">
    <source>
        <dbReference type="ARBA" id="ARBA00022679"/>
    </source>
</evidence>
<dbReference type="PROSITE" id="PS50011">
    <property type="entry name" value="PROTEIN_KINASE_DOM"/>
    <property type="match status" value="1"/>
</dbReference>
<dbReference type="FunFam" id="1.10.510.10:FF:000571">
    <property type="entry name" value="Maternal embryonic leucine zipper kinase"/>
    <property type="match status" value="1"/>
</dbReference>
<gene>
    <name evidence="14" type="ORF">PPENT_87.1.T1410048</name>
</gene>
<organism evidence="14 15">
    <name type="scientific">Paramecium pentaurelia</name>
    <dbReference type="NCBI Taxonomy" id="43138"/>
    <lineage>
        <taxon>Eukaryota</taxon>
        <taxon>Sar</taxon>
        <taxon>Alveolata</taxon>
        <taxon>Ciliophora</taxon>
        <taxon>Intramacronucleata</taxon>
        <taxon>Oligohymenophorea</taxon>
        <taxon>Peniculida</taxon>
        <taxon>Parameciidae</taxon>
        <taxon>Paramecium</taxon>
    </lineage>
</organism>
<keyword evidence="15" id="KW-1185">Reference proteome</keyword>
<feature type="binding site" evidence="10">
    <location>
        <position position="53"/>
    </location>
    <ligand>
        <name>ATP</name>
        <dbReference type="ChEBI" id="CHEBI:30616"/>
    </ligand>
</feature>
<comment type="catalytic activity">
    <reaction evidence="11">
        <text>L-seryl-[protein] + ATP = O-phospho-L-seryl-[protein] + ADP + H(+)</text>
        <dbReference type="Rhea" id="RHEA:17989"/>
        <dbReference type="Rhea" id="RHEA-COMP:9863"/>
        <dbReference type="Rhea" id="RHEA-COMP:11604"/>
        <dbReference type="ChEBI" id="CHEBI:15378"/>
        <dbReference type="ChEBI" id="CHEBI:29999"/>
        <dbReference type="ChEBI" id="CHEBI:30616"/>
        <dbReference type="ChEBI" id="CHEBI:83421"/>
        <dbReference type="ChEBI" id="CHEBI:456216"/>
        <dbReference type="EC" id="2.7.11.1"/>
    </reaction>
</comment>
<dbReference type="EC" id="2.7.11.1" evidence="11"/>
<feature type="region of interest" description="Disordered" evidence="12">
    <location>
        <begin position="511"/>
        <end position="592"/>
    </location>
</feature>
<feature type="compositionally biased region" description="Polar residues" evidence="12">
    <location>
        <begin position="787"/>
        <end position="803"/>
    </location>
</feature>
<dbReference type="OrthoDB" id="310128at2759"/>
<evidence type="ECO:0000256" key="11">
    <source>
        <dbReference type="RuleBase" id="RU367134"/>
    </source>
</evidence>
<feature type="binding site" evidence="8">
    <location>
        <position position="160"/>
    </location>
    <ligand>
        <name>ATP</name>
        <dbReference type="ChEBI" id="CHEBI:30616"/>
    </ligand>
</feature>
<feature type="compositionally biased region" description="Low complexity" evidence="12">
    <location>
        <begin position="1047"/>
        <end position="1056"/>
    </location>
</feature>
<evidence type="ECO:0000256" key="8">
    <source>
        <dbReference type="PIRSR" id="PIRSR630616-2"/>
    </source>
</evidence>
<feature type="region of interest" description="Disordered" evidence="12">
    <location>
        <begin position="442"/>
        <end position="484"/>
    </location>
</feature>
<evidence type="ECO:0000256" key="5">
    <source>
        <dbReference type="ARBA" id="ARBA00022777"/>
    </source>
</evidence>
<feature type="compositionally biased region" description="Basic and acidic residues" evidence="12">
    <location>
        <begin position="759"/>
        <end position="771"/>
    </location>
</feature>
<sequence>MRKKRALNEFEFVEKKDNGKAQEELGKGAFGRVRLAIDKLTDTKVAIKTIPKKILKENAQAENIKREIKLHRKLDHPHIVKLYHSLEDDTNVYLVLEYVPMGNLFVYLRKRKTLEEQEAFVYFLQTALAIDYLHKKGIIHRDLKPENILLDAQGNIKICDFGWSAELQPERKTFCGTLDYMCPEMLNSQNHDHRVDIWAMGVLLFEMLHGHAPYNKNRSSQEVVIQAILNAANTKIPFNDKISNDAKDLIQSLLKVNPKDRLSMEEIFNQKWVKANARTLQINIPEFVYEKGVNETVQSIQDISIDFINLTQTSNNYQSQKITQTQQTLQQKQDNSNFYSQKLPSSSPSLNNSTYQQQQQYQQQQYQQQQQSTTPNKKPSFDQLFQSTHNNNNIQLPQYESNSKSPTRLTPEQQRQKNELLGINSIEKSKQMEQSNRINYQMQQSQDMQKSQIRDQSPNQSMMNSNYQGISPHKNDVSPNSRKPIFSDKMAQSQMIINKYTQQSNNQSGMFKSQDIANQQSQQSDEFTKYMQQEQERKRKEEEFRKQQLADLQKREEQRLLDEQRQREERQKQEELERTRKQREQELENQRKIKEFEEEQKRLRELEKLRKQREQEEILQKQREQELEKQRRDQGLEQIRREKEEQEKLRREQLRREQEDRERKIREQEEQRRREEQGKREQEKWEQEQRERLRKEKEEQDKRRLYEEQQQERLKQQERQKQQYEEQLRLQKQQEQDRKLREYEEQKKQLNRSNSRNVRSQETEEDRQARKLKELEQKARQEYQQHLINQSTSSYASKQMTESKQQRRQISDDDLFVANNNNSYIPQKQKNDMNQEEFELEQKLHNMLVQNLQLELPPITKTMKPDDNSNLDWDISVIEQQQKQAPLIEQYENMQQIQVQTQQNNKSVSPNARQTRFTPRVTKMEERPTHINNMLDDQLDEWDLSEDPQIKLLNQLMGQPEREKKQKPKQNVNSSINNGYSSQSQQQISVSTQPTNKFSFGENKAKQNLKPETVENVEESFRQDRSMRMNTSRDRSRNKIPAKSNPKYKQIQQQQEPVEEQYDEDQLEDLKRSKSSNQENTYDQKLKQFKKYDYDPYSVNYNNQTQEQYKPRKSRISERQNRTIPQRSSQEMDFFDRLKFAFGCLSKRQ</sequence>
<dbReference type="EMBL" id="CAJJDO010000141">
    <property type="protein sequence ID" value="CAD8205584.1"/>
    <property type="molecule type" value="Genomic_DNA"/>
</dbReference>
<feature type="region of interest" description="Disordered" evidence="12">
    <location>
        <begin position="787"/>
        <end position="813"/>
    </location>
</feature>
<dbReference type="SMART" id="SM00220">
    <property type="entry name" value="S_TKc"/>
    <property type="match status" value="1"/>
</dbReference>
<dbReference type="PANTHER" id="PTHR24350">
    <property type="entry name" value="SERINE/THREONINE-PROTEIN KINASE IAL-RELATED"/>
    <property type="match status" value="1"/>
</dbReference>
<dbReference type="InterPro" id="IPR030616">
    <property type="entry name" value="Aur-like"/>
</dbReference>
<evidence type="ECO:0000313" key="14">
    <source>
        <dbReference type="EMBL" id="CAD8205584.1"/>
    </source>
</evidence>
<feature type="compositionally biased region" description="Basic and acidic residues" evidence="12">
    <location>
        <begin position="1082"/>
        <end position="1094"/>
    </location>
</feature>
<feature type="compositionally biased region" description="Basic and acidic residues" evidence="12">
    <location>
        <begin position="644"/>
        <end position="748"/>
    </location>
</feature>
<dbReference type="InterPro" id="IPR000719">
    <property type="entry name" value="Prot_kinase_dom"/>
</dbReference>
<dbReference type="FunFam" id="3.30.200.20:FF:000042">
    <property type="entry name" value="Aurora kinase A"/>
    <property type="match status" value="1"/>
</dbReference>
<keyword evidence="6 8" id="KW-0067">ATP-binding</keyword>
<dbReference type="GO" id="GO:0005524">
    <property type="term" value="F:ATP binding"/>
    <property type="evidence" value="ECO:0007669"/>
    <property type="project" value="UniProtKB-UniRule"/>
</dbReference>
<dbReference type="AlphaFoldDB" id="A0A8S1Y1Z6"/>
<feature type="compositionally biased region" description="Low complexity" evidence="12">
    <location>
        <begin position="969"/>
        <end position="993"/>
    </location>
</feature>
<dbReference type="Pfam" id="PF00069">
    <property type="entry name" value="Pkinase"/>
    <property type="match status" value="1"/>
</dbReference>
<evidence type="ECO:0000256" key="4">
    <source>
        <dbReference type="ARBA" id="ARBA00022741"/>
    </source>
</evidence>
<evidence type="ECO:0000256" key="9">
    <source>
        <dbReference type="PIRSR" id="PIRSR630616-3"/>
    </source>
</evidence>
<feature type="compositionally biased region" description="Polar residues" evidence="12">
    <location>
        <begin position="372"/>
        <end position="413"/>
    </location>
</feature>
<feature type="region of interest" description="Disordered" evidence="12">
    <location>
        <begin position="958"/>
        <end position="1130"/>
    </location>
</feature>
<dbReference type="PROSITE" id="PS00107">
    <property type="entry name" value="PROTEIN_KINASE_ATP"/>
    <property type="match status" value="1"/>
</dbReference>
<feature type="region of interest" description="Disordered" evidence="12">
    <location>
        <begin position="322"/>
        <end position="426"/>
    </location>
</feature>
<dbReference type="CDD" id="cd14007">
    <property type="entry name" value="STKc_Aurora"/>
    <property type="match status" value="1"/>
</dbReference>
<reference evidence="14" key="1">
    <citation type="submission" date="2021-01" db="EMBL/GenBank/DDBJ databases">
        <authorList>
            <consortium name="Genoscope - CEA"/>
            <person name="William W."/>
        </authorList>
    </citation>
    <scope>NUCLEOTIDE SEQUENCE</scope>
</reference>
<dbReference type="Proteomes" id="UP000689195">
    <property type="component" value="Unassembled WGS sequence"/>
</dbReference>
<feature type="domain" description="Protein kinase" evidence="13">
    <location>
        <begin position="19"/>
        <end position="273"/>
    </location>
</feature>
<protein>
    <recommendedName>
        <fullName evidence="11">Aurora kinase</fullName>
        <ecNumber evidence="11">2.7.11.1</ecNumber>
    </recommendedName>
</protein>
<keyword evidence="3 11" id="KW-0808">Transferase</keyword>
<dbReference type="PROSITE" id="PS00108">
    <property type="entry name" value="PROTEIN_KINASE_ST"/>
    <property type="match status" value="1"/>
</dbReference>
<evidence type="ECO:0000256" key="6">
    <source>
        <dbReference type="ARBA" id="ARBA00022840"/>
    </source>
</evidence>
<feature type="binding site" evidence="8">
    <location>
        <position position="48"/>
    </location>
    <ligand>
        <name>ATP</name>
        <dbReference type="ChEBI" id="CHEBI:30616"/>
    </ligand>
</feature>
<comment type="caution">
    <text evidence="14">The sequence shown here is derived from an EMBL/GenBank/DDBJ whole genome shotgun (WGS) entry which is preliminary data.</text>
</comment>
<feature type="active site" description="Proton acceptor" evidence="7">
    <location>
        <position position="142"/>
    </location>
</feature>
<name>A0A8S1Y1Z6_9CILI</name>
<evidence type="ECO:0000256" key="12">
    <source>
        <dbReference type="SAM" id="MobiDB-lite"/>
    </source>
</evidence>
<feature type="compositionally biased region" description="Low complexity" evidence="12">
    <location>
        <begin position="442"/>
        <end position="451"/>
    </location>
</feature>
<feature type="region of interest" description="Disordered" evidence="12">
    <location>
        <begin position="644"/>
        <end position="771"/>
    </location>
</feature>
<feature type="compositionally biased region" description="Basic and acidic residues" evidence="12">
    <location>
        <begin position="534"/>
        <end position="592"/>
    </location>
</feature>
<keyword evidence="4 8" id="KW-0547">Nucleotide-binding</keyword>
<evidence type="ECO:0000313" key="15">
    <source>
        <dbReference type="Proteomes" id="UP000689195"/>
    </source>
</evidence>
<dbReference type="InterPro" id="IPR017441">
    <property type="entry name" value="Protein_kinase_ATP_BS"/>
</dbReference>